<dbReference type="STRING" id="10195.A0A3M7TAQ9"/>
<dbReference type="Pfam" id="PF05028">
    <property type="entry name" value="PARG_cat_C"/>
    <property type="match status" value="1"/>
</dbReference>
<dbReference type="InterPro" id="IPR048362">
    <property type="entry name" value="PARG_helical"/>
</dbReference>
<keyword evidence="8" id="KW-1185">Reference proteome</keyword>
<comment type="similarity">
    <text evidence="1">Belongs to the poly(ADP-ribose) glycohydrolase family.</text>
</comment>
<evidence type="ECO:0000256" key="4">
    <source>
        <dbReference type="PIRSR" id="PIRSR607724-1"/>
    </source>
</evidence>
<feature type="domain" description="PARG catalytic Macro" evidence="5">
    <location>
        <begin position="256"/>
        <end position="432"/>
    </location>
</feature>
<dbReference type="PANTHER" id="PTHR12837">
    <property type="entry name" value="POLY ADP-RIBOSE GLYCOHYDROLASE"/>
    <property type="match status" value="1"/>
</dbReference>
<dbReference type="EC" id="3.2.1.143" evidence="2"/>
<dbReference type="OrthoDB" id="1937899at2759"/>
<evidence type="ECO:0000256" key="3">
    <source>
        <dbReference type="ARBA" id="ARBA00022801"/>
    </source>
</evidence>
<comment type="caution">
    <text evidence="7">The sequence shown here is derived from an EMBL/GenBank/DDBJ whole genome shotgun (WGS) entry which is preliminary data.</text>
</comment>
<reference evidence="7 8" key="1">
    <citation type="journal article" date="2018" name="Sci. Rep.">
        <title>Genomic signatures of local adaptation to the degree of environmental predictability in rotifers.</title>
        <authorList>
            <person name="Franch-Gras L."/>
            <person name="Hahn C."/>
            <person name="Garcia-Roger E.M."/>
            <person name="Carmona M.J."/>
            <person name="Serra M."/>
            <person name="Gomez A."/>
        </authorList>
    </citation>
    <scope>NUCLEOTIDE SEQUENCE [LARGE SCALE GENOMIC DNA]</scope>
    <source>
        <strain evidence="7">HYR1</strain>
    </source>
</reference>
<dbReference type="GO" id="GO:1990966">
    <property type="term" value="P:ATP generation from poly-ADP-D-ribose"/>
    <property type="evidence" value="ECO:0007669"/>
    <property type="project" value="TreeGrafter"/>
</dbReference>
<evidence type="ECO:0000313" key="8">
    <source>
        <dbReference type="Proteomes" id="UP000276133"/>
    </source>
</evidence>
<dbReference type="GO" id="GO:0005634">
    <property type="term" value="C:nucleus"/>
    <property type="evidence" value="ECO:0007669"/>
    <property type="project" value="TreeGrafter"/>
</dbReference>
<dbReference type="Proteomes" id="UP000276133">
    <property type="component" value="Unassembled WGS sequence"/>
</dbReference>
<evidence type="ECO:0000313" key="7">
    <source>
        <dbReference type="EMBL" id="RNA45176.1"/>
    </source>
</evidence>
<dbReference type="EMBL" id="REGN01000010">
    <property type="protein sequence ID" value="RNA45176.1"/>
    <property type="molecule type" value="Genomic_DNA"/>
</dbReference>
<dbReference type="InterPro" id="IPR007724">
    <property type="entry name" value="Poly_GlycHdrlase"/>
</dbReference>
<sequence length="435" mass="50532">MIYNFDFLTHDEHDTIEEFSDDTTDNLDSKFISQGPDPFGDFELNENHSILFYLNSDSPNDPLDIWNDEYVKLPCSKFNLDEYNQSIWLRISSSLTQLKVDLKNLIDASNFGALFFKTVKEFNRSIQNVDNLGSLFTDCLDDKFSIEQMLKMFILGKSHSISLNQEQCASLLANAFFCTFLDRSEEEKCEKLPTFNFNQLFMKQDDNFDNLKQEKIKCILHYFNRITNKIESNKETLSVITYSRVFSENYSSNGFKKSRKKIRIPIISNCSRIEDCKGALQLDFSCKFIGSGILSSGCVQEEIRFSICPELMVSMLFSECMDDNECIIIRGVERFSDYTGYGQNFKWNGDFKDPTDKDKFNRIMTDILAIDPLNFTDSLEQYKEENLWREIKKCFIGYRIKSRFNLEEASLPRIATGNWGCGGYNGNIELKCKHN</sequence>
<gene>
    <name evidence="7" type="ORF">BpHYR1_003442</name>
</gene>
<dbReference type="Pfam" id="PF20811">
    <property type="entry name" value="PARG_cat_N"/>
    <property type="match status" value="1"/>
</dbReference>
<dbReference type="GO" id="GO:0005975">
    <property type="term" value="P:carbohydrate metabolic process"/>
    <property type="evidence" value="ECO:0007669"/>
    <property type="project" value="InterPro"/>
</dbReference>
<dbReference type="InterPro" id="IPR046372">
    <property type="entry name" value="PARG_cat_C"/>
</dbReference>
<keyword evidence="7" id="KW-0326">Glycosidase</keyword>
<feature type="active site" evidence="4">
    <location>
        <position position="301"/>
    </location>
</feature>
<keyword evidence="3 7" id="KW-0378">Hydrolase</keyword>
<dbReference type="GO" id="GO:0004649">
    <property type="term" value="F:poly(ADP-ribose) glycohydrolase activity"/>
    <property type="evidence" value="ECO:0007669"/>
    <property type="project" value="UniProtKB-EC"/>
</dbReference>
<proteinExistence type="inferred from homology"/>
<evidence type="ECO:0000259" key="5">
    <source>
        <dbReference type="Pfam" id="PF05028"/>
    </source>
</evidence>
<feature type="active site" evidence="4">
    <location>
        <position position="302"/>
    </location>
</feature>
<accession>A0A3M7TAQ9</accession>
<evidence type="ECO:0000259" key="6">
    <source>
        <dbReference type="Pfam" id="PF20811"/>
    </source>
</evidence>
<evidence type="ECO:0000256" key="1">
    <source>
        <dbReference type="ARBA" id="ARBA00009545"/>
    </source>
</evidence>
<dbReference type="AlphaFoldDB" id="A0A3M7TAQ9"/>
<organism evidence="7 8">
    <name type="scientific">Brachionus plicatilis</name>
    <name type="common">Marine rotifer</name>
    <name type="synonym">Brachionus muelleri</name>
    <dbReference type="NCBI Taxonomy" id="10195"/>
    <lineage>
        <taxon>Eukaryota</taxon>
        <taxon>Metazoa</taxon>
        <taxon>Spiralia</taxon>
        <taxon>Gnathifera</taxon>
        <taxon>Rotifera</taxon>
        <taxon>Eurotatoria</taxon>
        <taxon>Monogononta</taxon>
        <taxon>Pseudotrocha</taxon>
        <taxon>Ploima</taxon>
        <taxon>Brachionidae</taxon>
        <taxon>Brachionus</taxon>
    </lineage>
</organism>
<evidence type="ECO:0000256" key="2">
    <source>
        <dbReference type="ARBA" id="ARBA00012255"/>
    </source>
</evidence>
<dbReference type="GO" id="GO:0005737">
    <property type="term" value="C:cytoplasm"/>
    <property type="evidence" value="ECO:0007669"/>
    <property type="project" value="TreeGrafter"/>
</dbReference>
<dbReference type="GO" id="GO:0006282">
    <property type="term" value="P:regulation of DNA repair"/>
    <property type="evidence" value="ECO:0007669"/>
    <property type="project" value="InterPro"/>
</dbReference>
<dbReference type="GO" id="GO:0009225">
    <property type="term" value="P:nucleotide-sugar metabolic process"/>
    <property type="evidence" value="ECO:0007669"/>
    <property type="project" value="TreeGrafter"/>
</dbReference>
<feature type="domain" description="PARG helical" evidence="6">
    <location>
        <begin position="147"/>
        <end position="244"/>
    </location>
</feature>
<name>A0A3M7TAQ9_BRAPC</name>
<protein>
    <recommendedName>
        <fullName evidence="2">poly(ADP-ribose) glycohydrolase</fullName>
        <ecNumber evidence="2">3.2.1.143</ecNumber>
    </recommendedName>
</protein>
<dbReference type="PANTHER" id="PTHR12837:SF0">
    <property type="entry name" value="POLY(ADP-RIBOSE) GLYCOHYDROLASE"/>
    <property type="match status" value="1"/>
</dbReference>
<feature type="active site" evidence="4">
    <location>
        <position position="283"/>
    </location>
</feature>